<protein>
    <submittedName>
        <fullName evidence="8">Putative alpha-ketoglutarate-dependent sulfonate dioxygenase</fullName>
    </submittedName>
</protein>
<dbReference type="GO" id="GO:0046872">
    <property type="term" value="F:metal ion binding"/>
    <property type="evidence" value="ECO:0007669"/>
    <property type="project" value="UniProtKB-KW"/>
</dbReference>
<keyword evidence="9" id="KW-1185">Reference proteome</keyword>
<dbReference type="Pfam" id="PF02668">
    <property type="entry name" value="TauD"/>
    <property type="match status" value="1"/>
</dbReference>
<keyword evidence="3" id="KW-0479">Metal-binding</keyword>
<organism evidence="8 9">
    <name type="scientific">Colletotrichum shisoi</name>
    <dbReference type="NCBI Taxonomy" id="2078593"/>
    <lineage>
        <taxon>Eukaryota</taxon>
        <taxon>Fungi</taxon>
        <taxon>Dikarya</taxon>
        <taxon>Ascomycota</taxon>
        <taxon>Pezizomycotina</taxon>
        <taxon>Sordariomycetes</taxon>
        <taxon>Hypocreomycetidae</taxon>
        <taxon>Glomerellales</taxon>
        <taxon>Glomerellaceae</taxon>
        <taxon>Colletotrichum</taxon>
        <taxon>Colletotrichum destructivum species complex</taxon>
    </lineage>
</organism>
<dbReference type="OrthoDB" id="10257314at2759"/>
<comment type="cofactor">
    <cofactor evidence="1">
        <name>Fe(2+)</name>
        <dbReference type="ChEBI" id="CHEBI:29033"/>
    </cofactor>
</comment>
<evidence type="ECO:0000256" key="4">
    <source>
        <dbReference type="ARBA" id="ARBA00022964"/>
    </source>
</evidence>
<dbReference type="GO" id="GO:0016706">
    <property type="term" value="F:2-oxoglutarate-dependent dioxygenase activity"/>
    <property type="evidence" value="ECO:0007669"/>
    <property type="project" value="TreeGrafter"/>
</dbReference>
<keyword evidence="5" id="KW-0560">Oxidoreductase</keyword>
<dbReference type="InterPro" id="IPR042098">
    <property type="entry name" value="TauD-like_sf"/>
</dbReference>
<dbReference type="InterPro" id="IPR051323">
    <property type="entry name" value="AtsK-like"/>
</dbReference>
<keyword evidence="6" id="KW-0408">Iron</keyword>
<dbReference type="PANTHER" id="PTHR30468:SF10">
    <property type="entry name" value="TAUD_TFDA-LIKE DOMAIN-CONTAINING PROTEIN"/>
    <property type="match status" value="1"/>
</dbReference>
<keyword evidence="4 8" id="KW-0223">Dioxygenase</keyword>
<comment type="similarity">
    <text evidence="2">Belongs to the TfdA dioxygenase family.</text>
</comment>
<dbReference type="InterPro" id="IPR003819">
    <property type="entry name" value="TauD/TfdA-like"/>
</dbReference>
<accession>A0A5Q4BJC1</accession>
<evidence type="ECO:0000259" key="7">
    <source>
        <dbReference type="Pfam" id="PF02668"/>
    </source>
</evidence>
<dbReference type="GO" id="GO:0005737">
    <property type="term" value="C:cytoplasm"/>
    <property type="evidence" value="ECO:0007669"/>
    <property type="project" value="TreeGrafter"/>
</dbReference>
<dbReference type="AlphaFoldDB" id="A0A5Q4BJC1"/>
<dbReference type="PANTHER" id="PTHR30468">
    <property type="entry name" value="ALPHA-KETOGLUTARATE-DEPENDENT SULFONATE DIOXYGENASE"/>
    <property type="match status" value="1"/>
</dbReference>
<evidence type="ECO:0000256" key="1">
    <source>
        <dbReference type="ARBA" id="ARBA00001954"/>
    </source>
</evidence>
<name>A0A5Q4BJC1_9PEZI</name>
<dbReference type="Proteomes" id="UP000326340">
    <property type="component" value="Unassembled WGS sequence"/>
</dbReference>
<evidence type="ECO:0000256" key="2">
    <source>
        <dbReference type="ARBA" id="ARBA00005896"/>
    </source>
</evidence>
<proteinExistence type="inferred from homology"/>
<dbReference type="EMBL" id="PUHP01001114">
    <property type="protein sequence ID" value="TQN66747.1"/>
    <property type="molecule type" value="Genomic_DNA"/>
</dbReference>
<evidence type="ECO:0000256" key="3">
    <source>
        <dbReference type="ARBA" id="ARBA00022723"/>
    </source>
</evidence>
<dbReference type="Gene3D" id="3.60.130.10">
    <property type="entry name" value="Clavaminate synthase-like"/>
    <property type="match status" value="1"/>
</dbReference>
<evidence type="ECO:0000256" key="5">
    <source>
        <dbReference type="ARBA" id="ARBA00023002"/>
    </source>
</evidence>
<dbReference type="SUPFAM" id="SSF51197">
    <property type="entry name" value="Clavaminate synthase-like"/>
    <property type="match status" value="1"/>
</dbReference>
<evidence type="ECO:0000313" key="8">
    <source>
        <dbReference type="EMBL" id="TQN66747.1"/>
    </source>
</evidence>
<gene>
    <name evidence="8" type="ORF">CSHISOI_08703</name>
</gene>
<comment type="caution">
    <text evidence="8">The sequence shown here is derived from an EMBL/GenBank/DDBJ whole genome shotgun (WGS) entry which is preliminary data.</text>
</comment>
<evidence type="ECO:0000256" key="6">
    <source>
        <dbReference type="ARBA" id="ARBA00023004"/>
    </source>
</evidence>
<reference evidence="8 9" key="1">
    <citation type="journal article" date="2019" name="Sci. Rep.">
        <title>Colletotrichum shisoi sp. nov., an anthracnose pathogen of Perilla frutescens in Japan: molecular phylogenetic, morphological and genomic evidence.</title>
        <authorList>
            <person name="Gan P."/>
            <person name="Tsushima A."/>
            <person name="Hiroyama R."/>
            <person name="Narusaka M."/>
            <person name="Takano Y."/>
            <person name="Narusaka Y."/>
            <person name="Kawaradani M."/>
            <person name="Damm U."/>
            <person name="Shirasu K."/>
        </authorList>
    </citation>
    <scope>NUCLEOTIDE SEQUENCE [LARGE SCALE GENOMIC DNA]</scope>
    <source>
        <strain evidence="8 9">PG-2018a</strain>
    </source>
</reference>
<evidence type="ECO:0000313" key="9">
    <source>
        <dbReference type="Proteomes" id="UP000326340"/>
    </source>
</evidence>
<feature type="domain" description="TauD/TfdA-like" evidence="7">
    <location>
        <begin position="43"/>
        <end position="317"/>
    </location>
</feature>
<sequence length="349" mass="38929">MAPTAIDTEVPIHISAKSSHPHPLKVSAALDQYESFDVTPNIGREDLAITISQRGVVFFRAQDNLTNELQKQLILRLGELTGRPSDSGLHIHPVLNSERELGGSDPEISTISSIQNKKYYRKPLEGENISPKKQTTAQWHSDISFEPVPADYSSLRLVELPKTGGDTLWASGYEIYDRLSTPYQKFLESLTVTFEQPGFAAAAERGGFTLYDKPRGNPKNIGSILKAVHPVVRTNPVTGWKSVFPVGGHVKHINDVTPEESKHLLDWFLDLLQKNHEVQVRFRWQNANDIGAAIWDNRSTFHTATFDYDGQGERFGNRAVGIGETPYQDPNSTGRREALGLPQVTSEYV</sequence>